<evidence type="ECO:0000313" key="2">
    <source>
        <dbReference type="EMBL" id="KAK9757180.1"/>
    </source>
</evidence>
<protein>
    <submittedName>
        <fullName evidence="2">Uncharacterized protein</fullName>
    </submittedName>
</protein>
<organism evidence="2 3">
    <name type="scientific">Saponaria officinalis</name>
    <name type="common">Common soapwort</name>
    <name type="synonym">Lychnis saponaria</name>
    <dbReference type="NCBI Taxonomy" id="3572"/>
    <lineage>
        <taxon>Eukaryota</taxon>
        <taxon>Viridiplantae</taxon>
        <taxon>Streptophyta</taxon>
        <taxon>Embryophyta</taxon>
        <taxon>Tracheophyta</taxon>
        <taxon>Spermatophyta</taxon>
        <taxon>Magnoliopsida</taxon>
        <taxon>eudicotyledons</taxon>
        <taxon>Gunneridae</taxon>
        <taxon>Pentapetalae</taxon>
        <taxon>Caryophyllales</taxon>
        <taxon>Caryophyllaceae</taxon>
        <taxon>Caryophylleae</taxon>
        <taxon>Saponaria</taxon>
    </lineage>
</organism>
<dbReference type="AlphaFoldDB" id="A0AAW1NFU0"/>
<keyword evidence="3" id="KW-1185">Reference proteome</keyword>
<comment type="caution">
    <text evidence="2">The sequence shown here is derived from an EMBL/GenBank/DDBJ whole genome shotgun (WGS) entry which is preliminary data.</text>
</comment>
<evidence type="ECO:0000313" key="3">
    <source>
        <dbReference type="Proteomes" id="UP001443914"/>
    </source>
</evidence>
<accession>A0AAW1NFU0</accession>
<sequence>MRDLLDNFKAAKNDKEKRVREFEDEILGSYRGNDDHQLAYARHHSRMQHEIDHRRQYEQNAFGAGGSRVDPQLHRSGSVQETVMRRGGTFEPTNTAKSRLRARVVDLEKDHPKQKQSKIYTGWLKKANK</sequence>
<feature type="region of interest" description="Disordered" evidence="1">
    <location>
        <begin position="63"/>
        <end position="129"/>
    </location>
</feature>
<dbReference type="EMBL" id="JBDFQZ010000001">
    <property type="protein sequence ID" value="KAK9757180.1"/>
    <property type="molecule type" value="Genomic_DNA"/>
</dbReference>
<feature type="compositionally biased region" description="Basic and acidic residues" evidence="1">
    <location>
        <begin position="103"/>
        <end position="113"/>
    </location>
</feature>
<name>A0AAW1NFU0_SAPOF</name>
<evidence type="ECO:0000256" key="1">
    <source>
        <dbReference type="SAM" id="MobiDB-lite"/>
    </source>
</evidence>
<gene>
    <name evidence="2" type="ORF">RND81_01G146100</name>
</gene>
<proteinExistence type="predicted"/>
<reference evidence="2" key="1">
    <citation type="submission" date="2024-03" db="EMBL/GenBank/DDBJ databases">
        <title>WGS assembly of Saponaria officinalis var. Norfolk2.</title>
        <authorList>
            <person name="Jenkins J."/>
            <person name="Shu S."/>
            <person name="Grimwood J."/>
            <person name="Barry K."/>
            <person name="Goodstein D."/>
            <person name="Schmutz J."/>
            <person name="Leebens-Mack J."/>
            <person name="Osbourn A."/>
        </authorList>
    </citation>
    <scope>NUCLEOTIDE SEQUENCE [LARGE SCALE GENOMIC DNA]</scope>
    <source>
        <strain evidence="2">JIC</strain>
    </source>
</reference>
<dbReference type="Proteomes" id="UP001443914">
    <property type="component" value="Unassembled WGS sequence"/>
</dbReference>